<dbReference type="GO" id="GO:0000976">
    <property type="term" value="F:transcription cis-regulatory region binding"/>
    <property type="evidence" value="ECO:0007669"/>
    <property type="project" value="TreeGrafter"/>
</dbReference>
<keyword evidence="1 6" id="KW-0597">Phosphoprotein</keyword>
<dbReference type="GO" id="GO:0006355">
    <property type="term" value="P:regulation of DNA-templated transcription"/>
    <property type="evidence" value="ECO:0007669"/>
    <property type="project" value="TreeGrafter"/>
</dbReference>
<gene>
    <name evidence="9" type="ordered locus">Dole_1350</name>
</gene>
<feature type="domain" description="Response regulatory" evidence="8">
    <location>
        <begin position="5"/>
        <end position="119"/>
    </location>
</feature>
<keyword evidence="10" id="KW-1185">Reference proteome</keyword>
<evidence type="ECO:0000256" key="2">
    <source>
        <dbReference type="ARBA" id="ARBA00023012"/>
    </source>
</evidence>
<evidence type="ECO:0000256" key="4">
    <source>
        <dbReference type="ARBA" id="ARBA00023125"/>
    </source>
</evidence>
<dbReference type="HOGENOM" id="CLU_000445_69_8_7"/>
<protein>
    <submittedName>
        <fullName evidence="9">Response regulator receiver protein</fullName>
    </submittedName>
</protein>
<dbReference type="OrthoDB" id="9788090at2"/>
<dbReference type="InterPro" id="IPR039420">
    <property type="entry name" value="WalR-like"/>
</dbReference>
<dbReference type="GO" id="GO:0000156">
    <property type="term" value="F:phosphorelay response regulator activity"/>
    <property type="evidence" value="ECO:0007669"/>
    <property type="project" value="TreeGrafter"/>
</dbReference>
<dbReference type="SMART" id="SM00448">
    <property type="entry name" value="REC"/>
    <property type="match status" value="1"/>
</dbReference>
<name>A8ZYP9_DESOH</name>
<evidence type="ECO:0000256" key="7">
    <source>
        <dbReference type="SAM" id="Coils"/>
    </source>
</evidence>
<dbReference type="Proteomes" id="UP000008561">
    <property type="component" value="Chromosome"/>
</dbReference>
<dbReference type="PANTHER" id="PTHR48111:SF40">
    <property type="entry name" value="PHOSPHATE REGULON TRANSCRIPTIONAL REGULATORY PROTEIN PHOB"/>
    <property type="match status" value="1"/>
</dbReference>
<keyword evidence="5" id="KW-0804">Transcription</keyword>
<dbReference type="Gene3D" id="3.40.50.2300">
    <property type="match status" value="1"/>
</dbReference>
<dbReference type="RefSeq" id="WP_012174771.1">
    <property type="nucleotide sequence ID" value="NC_009943.1"/>
</dbReference>
<dbReference type="eggNOG" id="COG2204">
    <property type="taxonomic scope" value="Bacteria"/>
</dbReference>
<evidence type="ECO:0000256" key="1">
    <source>
        <dbReference type="ARBA" id="ARBA00022553"/>
    </source>
</evidence>
<organism evidence="9 10">
    <name type="scientific">Desulfosudis oleivorans (strain DSM 6200 / JCM 39069 / Hxd3)</name>
    <name type="common">Desulfococcus oleovorans</name>
    <dbReference type="NCBI Taxonomy" id="96561"/>
    <lineage>
        <taxon>Bacteria</taxon>
        <taxon>Pseudomonadati</taxon>
        <taxon>Thermodesulfobacteriota</taxon>
        <taxon>Desulfobacteria</taxon>
        <taxon>Desulfobacterales</taxon>
        <taxon>Desulfosudaceae</taxon>
        <taxon>Desulfosudis</taxon>
    </lineage>
</organism>
<dbReference type="GO" id="GO:0032993">
    <property type="term" value="C:protein-DNA complex"/>
    <property type="evidence" value="ECO:0007669"/>
    <property type="project" value="TreeGrafter"/>
</dbReference>
<dbReference type="PROSITE" id="PS50110">
    <property type="entry name" value="RESPONSE_REGULATORY"/>
    <property type="match status" value="1"/>
</dbReference>
<dbReference type="InterPro" id="IPR011006">
    <property type="entry name" value="CheY-like_superfamily"/>
</dbReference>
<evidence type="ECO:0000256" key="6">
    <source>
        <dbReference type="PROSITE-ProRule" id="PRU00169"/>
    </source>
</evidence>
<accession>A8ZYP9</accession>
<dbReference type="GO" id="GO:0005829">
    <property type="term" value="C:cytosol"/>
    <property type="evidence" value="ECO:0007669"/>
    <property type="project" value="TreeGrafter"/>
</dbReference>
<dbReference type="PANTHER" id="PTHR48111">
    <property type="entry name" value="REGULATOR OF RPOS"/>
    <property type="match status" value="1"/>
</dbReference>
<keyword evidence="3" id="KW-0805">Transcription regulation</keyword>
<feature type="coiled-coil region" evidence="7">
    <location>
        <begin position="109"/>
        <end position="136"/>
    </location>
</feature>
<dbReference type="Pfam" id="PF00072">
    <property type="entry name" value="Response_reg"/>
    <property type="match status" value="1"/>
</dbReference>
<dbReference type="EMBL" id="CP000859">
    <property type="protein sequence ID" value="ABW67154.1"/>
    <property type="molecule type" value="Genomic_DNA"/>
</dbReference>
<keyword evidence="7" id="KW-0175">Coiled coil</keyword>
<evidence type="ECO:0000256" key="5">
    <source>
        <dbReference type="ARBA" id="ARBA00023163"/>
    </source>
</evidence>
<evidence type="ECO:0000256" key="3">
    <source>
        <dbReference type="ARBA" id="ARBA00023015"/>
    </source>
</evidence>
<evidence type="ECO:0000313" key="9">
    <source>
        <dbReference type="EMBL" id="ABW67154.1"/>
    </source>
</evidence>
<evidence type="ECO:0000259" key="8">
    <source>
        <dbReference type="PROSITE" id="PS50110"/>
    </source>
</evidence>
<dbReference type="KEGG" id="dol:Dole_1350"/>
<sequence length="147" mass="16493">MSDMQLLIIDDEERFVKTTQALLERKGVHTHVATNGTDAMQVLEKERVDVVVLDIKMPGLDGIETLRVIKKRYPLVEVIMLTGHASAETAVEGMNLGAFDYLMKPCDVEKLLEKAEAAYEKKVAQAEKARKEKIDKIISDPLEALKK</sequence>
<dbReference type="InterPro" id="IPR001789">
    <property type="entry name" value="Sig_transdc_resp-reg_receiver"/>
</dbReference>
<dbReference type="SUPFAM" id="SSF52172">
    <property type="entry name" value="CheY-like"/>
    <property type="match status" value="1"/>
</dbReference>
<dbReference type="AlphaFoldDB" id="A8ZYP9"/>
<dbReference type="FunFam" id="3.40.50.2300:FF:000018">
    <property type="entry name" value="DNA-binding transcriptional regulator NtrC"/>
    <property type="match status" value="1"/>
</dbReference>
<keyword evidence="2" id="KW-0902">Two-component regulatory system</keyword>
<keyword evidence="4" id="KW-0238">DNA-binding</keyword>
<feature type="modified residue" description="4-aspartylphosphate" evidence="6">
    <location>
        <position position="54"/>
    </location>
</feature>
<proteinExistence type="predicted"/>
<evidence type="ECO:0000313" key="10">
    <source>
        <dbReference type="Proteomes" id="UP000008561"/>
    </source>
</evidence>
<dbReference type="STRING" id="96561.Dole_1350"/>
<reference evidence="9 10" key="1">
    <citation type="submission" date="2007-10" db="EMBL/GenBank/DDBJ databases">
        <title>Complete sequence of Desulfococcus oleovorans Hxd3.</title>
        <authorList>
            <consortium name="US DOE Joint Genome Institute"/>
            <person name="Copeland A."/>
            <person name="Lucas S."/>
            <person name="Lapidus A."/>
            <person name="Barry K."/>
            <person name="Glavina del Rio T."/>
            <person name="Dalin E."/>
            <person name="Tice H."/>
            <person name="Pitluck S."/>
            <person name="Kiss H."/>
            <person name="Brettin T."/>
            <person name="Bruce D."/>
            <person name="Detter J.C."/>
            <person name="Han C."/>
            <person name="Schmutz J."/>
            <person name="Larimer F."/>
            <person name="Land M."/>
            <person name="Hauser L."/>
            <person name="Kyrpides N."/>
            <person name="Kim E."/>
            <person name="Wawrik B."/>
            <person name="Richardson P."/>
        </authorList>
    </citation>
    <scope>NUCLEOTIDE SEQUENCE [LARGE SCALE GENOMIC DNA]</scope>
    <source>
        <strain evidence="10">DSM 6200 / JCM 39069 / Hxd3</strain>
    </source>
</reference>